<gene>
    <name evidence="1" type="ORF">DFR57_10131</name>
</gene>
<name>A0A368YG54_9BACI</name>
<keyword evidence="2" id="KW-1185">Reference proteome</keyword>
<dbReference type="PROSITE" id="PS51257">
    <property type="entry name" value="PROKAR_LIPOPROTEIN"/>
    <property type="match status" value="1"/>
</dbReference>
<comment type="caution">
    <text evidence="1">The sequence shown here is derived from an EMBL/GenBank/DDBJ whole genome shotgun (WGS) entry which is preliminary data.</text>
</comment>
<dbReference type="AlphaFoldDB" id="A0A368YG54"/>
<evidence type="ECO:0000313" key="2">
    <source>
        <dbReference type="Proteomes" id="UP000252585"/>
    </source>
</evidence>
<sequence>MNRLALFTLLLFITLLVGCQVEEEEAIPNGYFNYEKDQVENAVKELSFQPELPTFLPIATEVVVTDKFELLDSSNEALDISMYTQENDIFTIQLIDGETTKEGPKVEVILLDEQTEAEFVDQIFSKMLMWNKNGVTYKIIYRPNDMNTRNAKVTKEDLVKVAQSFHS</sequence>
<protein>
    <recommendedName>
        <fullName evidence="3">DUF4367 domain-containing protein</fullName>
    </recommendedName>
</protein>
<dbReference type="Proteomes" id="UP000252585">
    <property type="component" value="Unassembled WGS sequence"/>
</dbReference>
<proteinExistence type="predicted"/>
<evidence type="ECO:0000313" key="1">
    <source>
        <dbReference type="EMBL" id="RCW77164.1"/>
    </source>
</evidence>
<organism evidence="1 2">
    <name type="scientific">Saliterribacillus persicus</name>
    <dbReference type="NCBI Taxonomy" id="930114"/>
    <lineage>
        <taxon>Bacteria</taxon>
        <taxon>Bacillati</taxon>
        <taxon>Bacillota</taxon>
        <taxon>Bacilli</taxon>
        <taxon>Bacillales</taxon>
        <taxon>Bacillaceae</taxon>
        <taxon>Saliterribacillus</taxon>
    </lineage>
</organism>
<dbReference type="EMBL" id="QPJJ01000001">
    <property type="protein sequence ID" value="RCW77164.1"/>
    <property type="molecule type" value="Genomic_DNA"/>
</dbReference>
<reference evidence="1 2" key="1">
    <citation type="submission" date="2018-07" db="EMBL/GenBank/DDBJ databases">
        <title>Genomic Encyclopedia of Type Strains, Phase IV (KMG-IV): sequencing the most valuable type-strain genomes for metagenomic binning, comparative biology and taxonomic classification.</title>
        <authorList>
            <person name="Goeker M."/>
        </authorList>
    </citation>
    <scope>NUCLEOTIDE SEQUENCE [LARGE SCALE GENOMIC DNA]</scope>
    <source>
        <strain evidence="1 2">DSM 27696</strain>
    </source>
</reference>
<dbReference type="OrthoDB" id="2971753at2"/>
<accession>A0A368YG54</accession>
<evidence type="ECO:0008006" key="3">
    <source>
        <dbReference type="Google" id="ProtNLM"/>
    </source>
</evidence>
<dbReference type="RefSeq" id="WP_114351114.1">
    <property type="nucleotide sequence ID" value="NZ_QPJJ01000001.1"/>
</dbReference>